<reference evidence="6 7" key="1">
    <citation type="submission" date="2018-10" db="EMBL/GenBank/DDBJ databases">
        <title>Genomic Encyclopedia of Archaeal and Bacterial Type Strains, Phase II (KMG-II): from individual species to whole genera.</title>
        <authorList>
            <person name="Goeker M."/>
        </authorList>
    </citation>
    <scope>NUCLEOTIDE SEQUENCE [LARGE SCALE GENOMIC DNA]</scope>
    <source>
        <strain evidence="6 7">DSM 19839</strain>
    </source>
</reference>
<dbReference type="AlphaFoldDB" id="A0A495PKC1"/>
<dbReference type="InterPro" id="IPR041058">
    <property type="entry name" value="FucT_N"/>
</dbReference>
<gene>
    <name evidence="6" type="ORF">BC962_2389</name>
</gene>
<dbReference type="PANTHER" id="PTHR11929">
    <property type="entry name" value="ALPHA- 1,3 -FUCOSYLTRANSFERASE"/>
    <property type="match status" value="1"/>
</dbReference>
<evidence type="ECO:0000256" key="2">
    <source>
        <dbReference type="ARBA" id="ARBA00022676"/>
    </source>
</evidence>
<evidence type="ECO:0000256" key="3">
    <source>
        <dbReference type="ARBA" id="ARBA00022679"/>
    </source>
</evidence>
<dbReference type="InterPro" id="IPR001503">
    <property type="entry name" value="Glyco_trans_10"/>
</dbReference>
<dbReference type="Proteomes" id="UP000276282">
    <property type="component" value="Unassembled WGS sequence"/>
</dbReference>
<comment type="caution">
    <text evidence="6">The sequence shown here is derived from an EMBL/GenBank/DDBJ whole genome shotgun (WGS) entry which is preliminary data.</text>
</comment>
<evidence type="ECO:0000313" key="6">
    <source>
        <dbReference type="EMBL" id="RKS50617.1"/>
    </source>
</evidence>
<dbReference type="GO" id="GO:0008417">
    <property type="term" value="F:fucosyltransferase activity"/>
    <property type="evidence" value="ECO:0007669"/>
    <property type="project" value="InterPro"/>
</dbReference>
<dbReference type="Gene3D" id="3.40.50.11660">
    <property type="entry name" value="Glycosyl transferase family 10, C-terminal domain"/>
    <property type="match status" value="1"/>
</dbReference>
<organism evidence="6 7">
    <name type="scientific">Gillisia mitskevichiae</name>
    <dbReference type="NCBI Taxonomy" id="270921"/>
    <lineage>
        <taxon>Bacteria</taxon>
        <taxon>Pseudomonadati</taxon>
        <taxon>Bacteroidota</taxon>
        <taxon>Flavobacteriia</taxon>
        <taxon>Flavobacteriales</taxon>
        <taxon>Flavobacteriaceae</taxon>
        <taxon>Gillisia</taxon>
    </lineage>
</organism>
<dbReference type="SUPFAM" id="SSF53756">
    <property type="entry name" value="UDP-Glycosyltransferase/glycogen phosphorylase"/>
    <property type="match status" value="1"/>
</dbReference>
<feature type="domain" description="Alpha-(1,3)-fucosyltransferase FucT N-terminal" evidence="5">
    <location>
        <begin position="7"/>
        <end position="97"/>
    </location>
</feature>
<evidence type="ECO:0000259" key="5">
    <source>
        <dbReference type="Pfam" id="PF18025"/>
    </source>
</evidence>
<feature type="domain" description="Fucosyltransferase C-terminal" evidence="4">
    <location>
        <begin position="119"/>
        <end position="256"/>
    </location>
</feature>
<accession>A0A495PKC1</accession>
<dbReference type="PANTHER" id="PTHR11929:SF194">
    <property type="entry name" value="ALPHA-(1,3)-FUCOSYLTRANSFERASE 10"/>
    <property type="match status" value="1"/>
</dbReference>
<proteinExistence type="inferred from homology"/>
<protein>
    <submittedName>
        <fullName evidence="6">Glycosyl transferase family 10 (Putative fucosyltransferase)</fullName>
    </submittedName>
</protein>
<sequence length="336" mass="39914">MTILKLWFTDFDELFDPQDNFIYNLLCTHYTIKLSSKDPDYLIYSCYGNDFLKYNCIRIFITGENLVPDFNLCDYGIGFNHLQFGDRYLRYPNFAFYEDQFKELLTPKNFDETILLKKEYFCNFIYANSLSDPARDTFFQLLNKYKLVSSPGKHLNNISLNVGERFAEDWMYTKIDFQSKCKFSIAFENTSSCGYTTEKILHAFISSTIPIYWGNPDVAKDFNPKAFINCHNYQSFEQVVEEIKRIDSNHHEYIQMLNESPFINHVIPKDLSKETLLQFLQNIFEKENTKRRSEYGTQYKYESNMKAAITSRERIMRISKFVNPLKFLIKKKENNS</sequence>
<comment type="similarity">
    <text evidence="1">Belongs to the glycosyltransferase 10 family.</text>
</comment>
<dbReference type="InterPro" id="IPR038577">
    <property type="entry name" value="GT10-like_C_sf"/>
</dbReference>
<evidence type="ECO:0000313" key="7">
    <source>
        <dbReference type="Proteomes" id="UP000276282"/>
    </source>
</evidence>
<keyword evidence="2 6" id="KW-0328">Glycosyltransferase</keyword>
<keyword evidence="7" id="KW-1185">Reference proteome</keyword>
<evidence type="ECO:0000256" key="1">
    <source>
        <dbReference type="ARBA" id="ARBA00008919"/>
    </source>
</evidence>
<dbReference type="GO" id="GO:0016020">
    <property type="term" value="C:membrane"/>
    <property type="evidence" value="ECO:0007669"/>
    <property type="project" value="InterPro"/>
</dbReference>
<dbReference type="RefSeq" id="WP_121346217.1">
    <property type="nucleotide sequence ID" value="NZ_RBLG01000003.1"/>
</dbReference>
<dbReference type="InterPro" id="IPR055270">
    <property type="entry name" value="Glyco_tran_10_C"/>
</dbReference>
<dbReference type="EMBL" id="RBLG01000003">
    <property type="protein sequence ID" value="RKS50617.1"/>
    <property type="molecule type" value="Genomic_DNA"/>
</dbReference>
<dbReference type="Pfam" id="PF00852">
    <property type="entry name" value="Glyco_transf_10"/>
    <property type="match status" value="1"/>
</dbReference>
<keyword evidence="3 6" id="KW-0808">Transferase</keyword>
<name>A0A495PKC1_9FLAO</name>
<dbReference type="Pfam" id="PF18025">
    <property type="entry name" value="FucT_N"/>
    <property type="match status" value="1"/>
</dbReference>
<dbReference type="OrthoDB" id="9791032at2"/>
<evidence type="ECO:0000259" key="4">
    <source>
        <dbReference type="Pfam" id="PF00852"/>
    </source>
</evidence>